<name>A0A8J7Y1K3_9EURY</name>
<organism evidence="6 7">
    <name type="scientific">Haloarcula limicola</name>
    <dbReference type="NCBI Taxonomy" id="1429915"/>
    <lineage>
        <taxon>Archaea</taxon>
        <taxon>Methanobacteriati</taxon>
        <taxon>Methanobacteriota</taxon>
        <taxon>Stenosarchaea group</taxon>
        <taxon>Halobacteria</taxon>
        <taxon>Halobacteriales</taxon>
        <taxon>Haloarculaceae</taxon>
        <taxon>Haloarcula</taxon>
    </lineage>
</organism>
<comment type="subcellular location">
    <subcellularLocation>
        <location evidence="1">Cell envelope</location>
    </subcellularLocation>
</comment>
<sequence length="425" mass="44923">MVSDSHCDGRVSRRKYITAVGIGATVGLAGCGGDGGDGSDGGDGGGGTATGDGGATTGGETSTTGSGGGESYRFGFSIKNMNNPWLQVFRKIGEVYAQELGHEIQVTQAGGQAQRQIQNVRSMLNSGIDGLLISPYSSDAAVGVIERAAEQGVPVYTANSSAPTDAIELFTGFGSFNAGYRAGQLMVEALNDTYGGSRVVDLVGDQADQSAVRRSEGFRQAISEADGVEIVQVIYNKGWSQQAATQNLSAFLESDSDIDGIYAVWGGGALAAVNVLDQMGMLTTMDDTENYIPIMNIDGFPGVLDNIREGYIHTTLQQPMPFYAPISMEYMIHQLDTGEAAIPQPDSEVTAADSANLPNEVAVQNIEYNGVQPLSNSYWSPGTVTQWSSGDTNYYPWLQPKTVAITQENVDAEYLWGNYASDLLG</sequence>
<dbReference type="OrthoDB" id="233765at2157"/>
<dbReference type="Gene3D" id="3.40.50.2300">
    <property type="match status" value="2"/>
</dbReference>
<evidence type="ECO:0000256" key="3">
    <source>
        <dbReference type="ARBA" id="ARBA00022729"/>
    </source>
</evidence>
<reference evidence="6 7" key="1">
    <citation type="submission" date="2021-06" db="EMBL/GenBank/DDBJ databases">
        <title>New haloarchaea isolates fom saline soil.</title>
        <authorList>
            <person name="Duran-Viseras A."/>
            <person name="Sanchez-Porro C.S."/>
            <person name="Ventosa A."/>
        </authorList>
    </citation>
    <scope>NUCLEOTIDE SEQUENCE [LARGE SCALE GENOMIC DNA]</scope>
    <source>
        <strain evidence="6 7">JCM 183640</strain>
    </source>
</reference>
<feature type="compositionally biased region" description="Gly residues" evidence="4">
    <location>
        <begin position="39"/>
        <end position="57"/>
    </location>
</feature>
<evidence type="ECO:0000259" key="5">
    <source>
        <dbReference type="Pfam" id="PF13407"/>
    </source>
</evidence>
<dbReference type="InterPro" id="IPR028082">
    <property type="entry name" value="Peripla_BP_I"/>
</dbReference>
<dbReference type="RefSeq" id="WP_162316201.1">
    <property type="nucleotide sequence ID" value="NZ_JAHQXF010000001.1"/>
</dbReference>
<evidence type="ECO:0000256" key="2">
    <source>
        <dbReference type="ARBA" id="ARBA00007639"/>
    </source>
</evidence>
<dbReference type="Proteomes" id="UP000766550">
    <property type="component" value="Unassembled WGS sequence"/>
</dbReference>
<evidence type="ECO:0000313" key="7">
    <source>
        <dbReference type="Proteomes" id="UP000766550"/>
    </source>
</evidence>
<keyword evidence="7" id="KW-1185">Reference proteome</keyword>
<feature type="region of interest" description="Disordered" evidence="4">
    <location>
        <begin position="39"/>
        <end position="68"/>
    </location>
</feature>
<protein>
    <submittedName>
        <fullName evidence="6">Sugar ABC transporter substrate-binding protein</fullName>
    </submittedName>
</protein>
<comment type="caution">
    <text evidence="6">The sequence shown here is derived from an EMBL/GenBank/DDBJ whole genome shotgun (WGS) entry which is preliminary data.</text>
</comment>
<evidence type="ECO:0000256" key="1">
    <source>
        <dbReference type="ARBA" id="ARBA00004196"/>
    </source>
</evidence>
<dbReference type="InterPro" id="IPR025997">
    <property type="entry name" value="SBP_2_dom"/>
</dbReference>
<dbReference type="SUPFAM" id="SSF53822">
    <property type="entry name" value="Periplasmic binding protein-like I"/>
    <property type="match status" value="1"/>
</dbReference>
<dbReference type="GO" id="GO:0030246">
    <property type="term" value="F:carbohydrate binding"/>
    <property type="evidence" value="ECO:0007669"/>
    <property type="project" value="UniProtKB-ARBA"/>
</dbReference>
<gene>
    <name evidence="6" type="ORF">KTS45_02405</name>
</gene>
<comment type="similarity">
    <text evidence="2">Belongs to the bacterial solute-binding protein 2 family.</text>
</comment>
<proteinExistence type="inferred from homology"/>
<evidence type="ECO:0000256" key="4">
    <source>
        <dbReference type="SAM" id="MobiDB-lite"/>
    </source>
</evidence>
<dbReference type="PANTHER" id="PTHR46847:SF1">
    <property type="entry name" value="D-ALLOSE-BINDING PERIPLASMIC PROTEIN-RELATED"/>
    <property type="match status" value="1"/>
</dbReference>
<dbReference type="PANTHER" id="PTHR46847">
    <property type="entry name" value="D-ALLOSE-BINDING PERIPLASMIC PROTEIN-RELATED"/>
    <property type="match status" value="1"/>
</dbReference>
<dbReference type="AlphaFoldDB" id="A0A8J7Y1K3"/>
<evidence type="ECO:0000313" key="6">
    <source>
        <dbReference type="EMBL" id="MBV0923040.1"/>
    </source>
</evidence>
<dbReference type="Pfam" id="PF13407">
    <property type="entry name" value="Peripla_BP_4"/>
    <property type="match status" value="1"/>
</dbReference>
<accession>A0A8J7Y1K3</accession>
<keyword evidence="3" id="KW-0732">Signal</keyword>
<dbReference type="EMBL" id="JAHQXF010000001">
    <property type="protein sequence ID" value="MBV0923040.1"/>
    <property type="molecule type" value="Genomic_DNA"/>
</dbReference>
<feature type="domain" description="Periplasmic binding protein" evidence="5">
    <location>
        <begin position="74"/>
        <end position="336"/>
    </location>
</feature>
<dbReference type="CDD" id="cd01536">
    <property type="entry name" value="PBP1_ABC_sugar_binding-like"/>
    <property type="match status" value="1"/>
</dbReference>